<dbReference type="Pfam" id="PF07734">
    <property type="entry name" value="FBA_1"/>
    <property type="match status" value="1"/>
</dbReference>
<evidence type="ECO:0000259" key="1">
    <source>
        <dbReference type="Pfam" id="PF00646"/>
    </source>
</evidence>
<keyword evidence="4" id="KW-1185">Reference proteome</keyword>
<feature type="domain" description="F-box" evidence="1">
    <location>
        <begin position="3"/>
        <end position="42"/>
    </location>
</feature>
<dbReference type="EMBL" id="BAABME010005655">
    <property type="protein sequence ID" value="GAA0166233.1"/>
    <property type="molecule type" value="Genomic_DNA"/>
</dbReference>
<name>A0AAV3QUC6_LITER</name>
<dbReference type="PANTHER" id="PTHR31672">
    <property type="entry name" value="BNACNNG10540D PROTEIN"/>
    <property type="match status" value="1"/>
</dbReference>
<dbReference type="InterPro" id="IPR050796">
    <property type="entry name" value="SCF_F-box_component"/>
</dbReference>
<dbReference type="InterPro" id="IPR001810">
    <property type="entry name" value="F-box_dom"/>
</dbReference>
<protein>
    <recommendedName>
        <fullName evidence="5">F-box domain-containing protein</fullName>
    </recommendedName>
</protein>
<dbReference type="InterPro" id="IPR006527">
    <property type="entry name" value="F-box-assoc_dom_typ1"/>
</dbReference>
<dbReference type="InterPro" id="IPR036047">
    <property type="entry name" value="F-box-like_dom_sf"/>
</dbReference>
<evidence type="ECO:0000313" key="4">
    <source>
        <dbReference type="Proteomes" id="UP001454036"/>
    </source>
</evidence>
<evidence type="ECO:0000313" key="3">
    <source>
        <dbReference type="EMBL" id="GAA0166233.1"/>
    </source>
</evidence>
<dbReference type="AlphaFoldDB" id="A0AAV3QUC6"/>
<organism evidence="3 4">
    <name type="scientific">Lithospermum erythrorhizon</name>
    <name type="common">Purple gromwell</name>
    <name type="synonym">Lithospermum officinale var. erythrorhizon</name>
    <dbReference type="NCBI Taxonomy" id="34254"/>
    <lineage>
        <taxon>Eukaryota</taxon>
        <taxon>Viridiplantae</taxon>
        <taxon>Streptophyta</taxon>
        <taxon>Embryophyta</taxon>
        <taxon>Tracheophyta</taxon>
        <taxon>Spermatophyta</taxon>
        <taxon>Magnoliopsida</taxon>
        <taxon>eudicotyledons</taxon>
        <taxon>Gunneridae</taxon>
        <taxon>Pentapetalae</taxon>
        <taxon>asterids</taxon>
        <taxon>lamiids</taxon>
        <taxon>Boraginales</taxon>
        <taxon>Boraginaceae</taxon>
        <taxon>Boraginoideae</taxon>
        <taxon>Lithospermeae</taxon>
        <taxon>Lithospermum</taxon>
    </lineage>
</organism>
<dbReference type="SUPFAM" id="SSF81383">
    <property type="entry name" value="F-box domain"/>
    <property type="match status" value="1"/>
</dbReference>
<sequence>MAHLTQDTITEILVLLPVESLYRFMCVSKTWLSLISSPYFIKYHLQISSKTIKEDGNQKFILMFTKANQLRIINSYTCSLKPLTLDKCLKDVKTAKLGLDSDKFKSFPSSFRIVGSCNGVCCIQVHSYIILWNPSIRKLKHVRSLPNRFDYRFGDFGFAYDEFTDDYRVVELRSRRYDSGIIDYSLRKDSWKRIHDECDIMSPVVSKCCPFVGGESTLVVGKI</sequence>
<dbReference type="PANTHER" id="PTHR31672:SF13">
    <property type="entry name" value="F-BOX PROTEIN CPR30-LIKE"/>
    <property type="match status" value="1"/>
</dbReference>
<evidence type="ECO:0000259" key="2">
    <source>
        <dbReference type="Pfam" id="PF07734"/>
    </source>
</evidence>
<evidence type="ECO:0008006" key="5">
    <source>
        <dbReference type="Google" id="ProtNLM"/>
    </source>
</evidence>
<feature type="domain" description="F-box associated beta-propeller type 1" evidence="2">
    <location>
        <begin position="90"/>
        <end position="199"/>
    </location>
</feature>
<proteinExistence type="predicted"/>
<accession>A0AAV3QUC6</accession>
<dbReference type="Proteomes" id="UP001454036">
    <property type="component" value="Unassembled WGS sequence"/>
</dbReference>
<dbReference type="Pfam" id="PF00646">
    <property type="entry name" value="F-box"/>
    <property type="match status" value="1"/>
</dbReference>
<gene>
    <name evidence="3" type="ORF">LIER_21435</name>
</gene>
<comment type="caution">
    <text evidence="3">The sequence shown here is derived from an EMBL/GenBank/DDBJ whole genome shotgun (WGS) entry which is preliminary data.</text>
</comment>
<reference evidence="3 4" key="1">
    <citation type="submission" date="2024-01" db="EMBL/GenBank/DDBJ databases">
        <title>The complete chloroplast genome sequence of Lithospermum erythrorhizon: insights into the phylogenetic relationship among Boraginaceae species and the maternal lineages of purple gromwells.</title>
        <authorList>
            <person name="Okada T."/>
            <person name="Watanabe K."/>
        </authorList>
    </citation>
    <scope>NUCLEOTIDE SEQUENCE [LARGE SCALE GENOMIC DNA]</scope>
</reference>